<dbReference type="Proteomes" id="UP000187203">
    <property type="component" value="Unassembled WGS sequence"/>
</dbReference>
<evidence type="ECO:0000313" key="1">
    <source>
        <dbReference type="EMBL" id="OMP09959.1"/>
    </source>
</evidence>
<reference evidence="2" key="1">
    <citation type="submission" date="2013-09" db="EMBL/GenBank/DDBJ databases">
        <title>Corchorus olitorius genome sequencing.</title>
        <authorList>
            <person name="Alam M."/>
            <person name="Haque M.S."/>
            <person name="Islam M.S."/>
            <person name="Emdad E.M."/>
            <person name="Islam M.M."/>
            <person name="Ahmed B."/>
            <person name="Halim A."/>
            <person name="Hossen Q.M.M."/>
            <person name="Hossain M.Z."/>
            <person name="Ahmed R."/>
            <person name="Khan M.M."/>
            <person name="Islam R."/>
            <person name="Rashid M.M."/>
            <person name="Khan S.A."/>
            <person name="Rahman M.S."/>
            <person name="Alam M."/>
            <person name="Yahiya A.S."/>
            <person name="Khan M.S."/>
            <person name="Azam M.S."/>
            <person name="Haque T."/>
            <person name="Lashkar M.Z.H."/>
            <person name="Akhand A.I."/>
            <person name="Morshed G."/>
            <person name="Roy S."/>
            <person name="Uddin K.S."/>
            <person name="Rabeya T."/>
            <person name="Hossain A.S."/>
            <person name="Chowdhury A."/>
            <person name="Snigdha A.R."/>
            <person name="Mortoza M.S."/>
            <person name="Matin S.A."/>
            <person name="Hoque S.M.E."/>
            <person name="Islam M.K."/>
            <person name="Roy D.K."/>
            <person name="Haider R."/>
            <person name="Moosa M.M."/>
            <person name="Elias S.M."/>
            <person name="Hasan A.M."/>
            <person name="Jahan S."/>
            <person name="Shafiuddin M."/>
            <person name="Mahmood N."/>
            <person name="Shommy N.S."/>
        </authorList>
    </citation>
    <scope>NUCLEOTIDE SEQUENCE [LARGE SCALE GENOMIC DNA]</scope>
    <source>
        <strain evidence="2">cv. O-4</strain>
    </source>
</reference>
<sequence>MTTWGWGNIAAAIKKDGDYSAKPGQEYVGGCLEF</sequence>
<organism evidence="1 2">
    <name type="scientific">Corchorus olitorius</name>
    <dbReference type="NCBI Taxonomy" id="93759"/>
    <lineage>
        <taxon>Eukaryota</taxon>
        <taxon>Viridiplantae</taxon>
        <taxon>Streptophyta</taxon>
        <taxon>Embryophyta</taxon>
        <taxon>Tracheophyta</taxon>
        <taxon>Spermatophyta</taxon>
        <taxon>Magnoliopsida</taxon>
        <taxon>eudicotyledons</taxon>
        <taxon>Gunneridae</taxon>
        <taxon>Pentapetalae</taxon>
        <taxon>rosids</taxon>
        <taxon>malvids</taxon>
        <taxon>Malvales</taxon>
        <taxon>Malvaceae</taxon>
        <taxon>Grewioideae</taxon>
        <taxon>Apeibeae</taxon>
        <taxon>Corchorus</taxon>
    </lineage>
</organism>
<gene>
    <name evidence="1" type="ORF">COLO4_04963</name>
</gene>
<comment type="caution">
    <text evidence="1">The sequence shown here is derived from an EMBL/GenBank/DDBJ whole genome shotgun (WGS) entry which is preliminary data.</text>
</comment>
<keyword evidence="2" id="KW-1185">Reference proteome</keyword>
<dbReference type="AlphaFoldDB" id="A0A1R3KSC8"/>
<proteinExistence type="predicted"/>
<evidence type="ECO:0000313" key="2">
    <source>
        <dbReference type="Proteomes" id="UP000187203"/>
    </source>
</evidence>
<protein>
    <submittedName>
        <fullName evidence="1">Uncharacterized protein</fullName>
    </submittedName>
</protein>
<name>A0A1R3KSC8_9ROSI</name>
<dbReference type="EMBL" id="AWUE01012096">
    <property type="protein sequence ID" value="OMP09959.1"/>
    <property type="molecule type" value="Genomic_DNA"/>
</dbReference>
<accession>A0A1R3KSC8</accession>